<name>A0A0C9XP19_9AGAR</name>
<reference evidence="1 2" key="1">
    <citation type="submission" date="2014-04" db="EMBL/GenBank/DDBJ databases">
        <authorList>
            <consortium name="DOE Joint Genome Institute"/>
            <person name="Kuo A."/>
            <person name="Kohler A."/>
            <person name="Nagy L.G."/>
            <person name="Floudas D."/>
            <person name="Copeland A."/>
            <person name="Barry K.W."/>
            <person name="Cichocki N."/>
            <person name="Veneault-Fourrey C."/>
            <person name="LaButti K."/>
            <person name="Lindquist E.A."/>
            <person name="Lipzen A."/>
            <person name="Lundell T."/>
            <person name="Morin E."/>
            <person name="Murat C."/>
            <person name="Sun H."/>
            <person name="Tunlid A."/>
            <person name="Henrissat B."/>
            <person name="Grigoriev I.V."/>
            <person name="Hibbett D.S."/>
            <person name="Martin F."/>
            <person name="Nordberg H.P."/>
            <person name="Cantor M.N."/>
            <person name="Hua S.X."/>
        </authorList>
    </citation>
    <scope>NUCLEOTIDE SEQUENCE [LARGE SCALE GENOMIC DNA]</scope>
    <source>
        <strain evidence="1 2">LaAM-08-1</strain>
    </source>
</reference>
<proteinExistence type="predicted"/>
<keyword evidence="2" id="KW-1185">Reference proteome</keyword>
<dbReference type="STRING" id="1095629.A0A0C9XP19"/>
<gene>
    <name evidence="1" type="ORF">K443DRAFT_88147</name>
</gene>
<accession>A0A0C9XP19</accession>
<evidence type="ECO:0008006" key="3">
    <source>
        <dbReference type="Google" id="ProtNLM"/>
    </source>
</evidence>
<dbReference type="AlphaFoldDB" id="A0A0C9XP19"/>
<dbReference type="Proteomes" id="UP000054477">
    <property type="component" value="Unassembled WGS sequence"/>
</dbReference>
<protein>
    <recommendedName>
        <fullName evidence="3">K Homology domain-containing protein</fullName>
    </recommendedName>
</protein>
<evidence type="ECO:0000313" key="2">
    <source>
        <dbReference type="Proteomes" id="UP000054477"/>
    </source>
</evidence>
<dbReference type="OrthoDB" id="3362817at2759"/>
<dbReference type="EMBL" id="KN838550">
    <property type="protein sequence ID" value="KIK06891.1"/>
    <property type="molecule type" value="Genomic_DNA"/>
</dbReference>
<sequence length="245" mass="27923">MRNPLDENKLEGHLRSVAAAGCQITLQDLEGYRPQTQPSTTSLEYESQYKLLVQRLVRSFSLEQLTQVLELYHLQPPPKPTKRKCARSIVEQEWNWPSLADVRRKKIDSEFSSQTFPLARHVSFLLLGKDGSQLRQLSLRHNVHVSFSDRPLSLKAEGLSGSLRLLEQDVKDFMAGITQETFALPVKRTISLASIQHISRTSGAFLETVDSQKLRIFYNKSHPHTLVLAKELIMQGLCQVTNLYI</sequence>
<evidence type="ECO:0000313" key="1">
    <source>
        <dbReference type="EMBL" id="KIK06891.1"/>
    </source>
</evidence>
<reference evidence="2" key="2">
    <citation type="submission" date="2015-01" db="EMBL/GenBank/DDBJ databases">
        <title>Evolutionary Origins and Diversification of the Mycorrhizal Mutualists.</title>
        <authorList>
            <consortium name="DOE Joint Genome Institute"/>
            <consortium name="Mycorrhizal Genomics Consortium"/>
            <person name="Kohler A."/>
            <person name="Kuo A."/>
            <person name="Nagy L.G."/>
            <person name="Floudas D."/>
            <person name="Copeland A."/>
            <person name="Barry K.W."/>
            <person name="Cichocki N."/>
            <person name="Veneault-Fourrey C."/>
            <person name="LaButti K."/>
            <person name="Lindquist E.A."/>
            <person name="Lipzen A."/>
            <person name="Lundell T."/>
            <person name="Morin E."/>
            <person name="Murat C."/>
            <person name="Riley R."/>
            <person name="Ohm R."/>
            <person name="Sun H."/>
            <person name="Tunlid A."/>
            <person name="Henrissat B."/>
            <person name="Grigoriev I.V."/>
            <person name="Hibbett D.S."/>
            <person name="Martin F."/>
        </authorList>
    </citation>
    <scope>NUCLEOTIDE SEQUENCE [LARGE SCALE GENOMIC DNA]</scope>
    <source>
        <strain evidence="2">LaAM-08-1</strain>
    </source>
</reference>
<organism evidence="1 2">
    <name type="scientific">Laccaria amethystina LaAM-08-1</name>
    <dbReference type="NCBI Taxonomy" id="1095629"/>
    <lineage>
        <taxon>Eukaryota</taxon>
        <taxon>Fungi</taxon>
        <taxon>Dikarya</taxon>
        <taxon>Basidiomycota</taxon>
        <taxon>Agaricomycotina</taxon>
        <taxon>Agaricomycetes</taxon>
        <taxon>Agaricomycetidae</taxon>
        <taxon>Agaricales</taxon>
        <taxon>Agaricineae</taxon>
        <taxon>Hydnangiaceae</taxon>
        <taxon>Laccaria</taxon>
    </lineage>
</organism>
<dbReference type="HOGENOM" id="CLU_1133737_0_0_1"/>